<name>A0A1X7TVI7_AMPQE</name>
<organism evidence="2">
    <name type="scientific">Amphimedon queenslandica</name>
    <name type="common">Sponge</name>
    <dbReference type="NCBI Taxonomy" id="400682"/>
    <lineage>
        <taxon>Eukaryota</taxon>
        <taxon>Metazoa</taxon>
        <taxon>Porifera</taxon>
        <taxon>Demospongiae</taxon>
        <taxon>Heteroscleromorpha</taxon>
        <taxon>Haplosclerida</taxon>
        <taxon>Niphatidae</taxon>
        <taxon>Amphimedon</taxon>
    </lineage>
</organism>
<reference evidence="2" key="1">
    <citation type="submission" date="2017-05" db="UniProtKB">
        <authorList>
            <consortium name="EnsemblMetazoa"/>
        </authorList>
    </citation>
    <scope>IDENTIFICATION</scope>
</reference>
<evidence type="ECO:0000256" key="1">
    <source>
        <dbReference type="SAM" id="MobiDB-lite"/>
    </source>
</evidence>
<protein>
    <submittedName>
        <fullName evidence="2">Uncharacterized protein</fullName>
    </submittedName>
</protein>
<feature type="region of interest" description="Disordered" evidence="1">
    <location>
        <begin position="1"/>
        <end position="36"/>
    </location>
</feature>
<dbReference type="AlphaFoldDB" id="A0A1X7TVI7"/>
<evidence type="ECO:0000313" key="2">
    <source>
        <dbReference type="EnsemblMetazoa" id="Aqu2.1.19107_001"/>
    </source>
</evidence>
<dbReference type="EnsemblMetazoa" id="Aqu2.1.19107_001">
    <property type="protein sequence ID" value="Aqu2.1.19107_001"/>
    <property type="gene ID" value="Aqu2.1.19107"/>
</dbReference>
<accession>A0A1X7TVI7</accession>
<proteinExistence type="predicted"/>
<sequence length="74" mass="7723">MVQRALTAAELPSHLQPSSQAGSDGKRKDGGTMVPWSSAPSYKSIAVHGPGSIKAAEVKCAKYDALHHPTPSLL</sequence>
<dbReference type="InParanoid" id="A0A1X7TVI7"/>